<dbReference type="RefSeq" id="WP_209852479.1">
    <property type="nucleotide sequence ID" value="NZ_CBCRVE010000013.1"/>
</dbReference>
<feature type="chain" id="PRO_5046936923" evidence="2">
    <location>
        <begin position="25"/>
        <end position="352"/>
    </location>
</feature>
<feature type="region of interest" description="Disordered" evidence="1">
    <location>
        <begin position="28"/>
        <end position="47"/>
    </location>
</feature>
<gene>
    <name evidence="4" type="ORF">J2Z20_003200</name>
</gene>
<name>A0ABS4H6X6_9BACL</name>
<keyword evidence="5" id="KW-1185">Reference proteome</keyword>
<proteinExistence type="predicted"/>
<comment type="caution">
    <text evidence="4">The sequence shown here is derived from an EMBL/GenBank/DDBJ whole genome shotgun (WGS) entry which is preliminary data.</text>
</comment>
<feature type="domain" description="GerMN" evidence="3">
    <location>
        <begin position="94"/>
        <end position="185"/>
    </location>
</feature>
<keyword evidence="2" id="KW-0732">Signal</keyword>
<feature type="domain" description="GerMN" evidence="3">
    <location>
        <begin position="246"/>
        <end position="332"/>
    </location>
</feature>
<protein>
    <submittedName>
        <fullName evidence="4">Germination protein M</fullName>
    </submittedName>
</protein>
<dbReference type="Pfam" id="PF10646">
    <property type="entry name" value="Germane"/>
    <property type="match status" value="2"/>
</dbReference>
<organism evidence="4 5">
    <name type="scientific">Paenibacillus sediminis</name>
    <dbReference type="NCBI Taxonomy" id="664909"/>
    <lineage>
        <taxon>Bacteria</taxon>
        <taxon>Bacillati</taxon>
        <taxon>Bacillota</taxon>
        <taxon>Bacilli</taxon>
        <taxon>Bacillales</taxon>
        <taxon>Paenibacillaceae</taxon>
        <taxon>Paenibacillus</taxon>
    </lineage>
</organism>
<evidence type="ECO:0000256" key="2">
    <source>
        <dbReference type="SAM" id="SignalP"/>
    </source>
</evidence>
<feature type="signal peptide" evidence="2">
    <location>
        <begin position="1"/>
        <end position="24"/>
    </location>
</feature>
<dbReference type="EMBL" id="JAGGKP010000013">
    <property type="protein sequence ID" value="MBP1938280.1"/>
    <property type="molecule type" value="Genomic_DNA"/>
</dbReference>
<dbReference type="InterPro" id="IPR019606">
    <property type="entry name" value="GerMN"/>
</dbReference>
<accession>A0ABS4H6X6</accession>
<reference evidence="4 5" key="1">
    <citation type="submission" date="2021-03" db="EMBL/GenBank/DDBJ databases">
        <title>Genomic Encyclopedia of Type Strains, Phase IV (KMG-IV): sequencing the most valuable type-strain genomes for metagenomic binning, comparative biology and taxonomic classification.</title>
        <authorList>
            <person name="Goeker M."/>
        </authorList>
    </citation>
    <scope>NUCLEOTIDE SEQUENCE [LARGE SCALE GENOMIC DNA]</scope>
    <source>
        <strain evidence="4 5">DSM 23491</strain>
    </source>
</reference>
<evidence type="ECO:0000313" key="5">
    <source>
        <dbReference type="Proteomes" id="UP001519273"/>
    </source>
</evidence>
<evidence type="ECO:0000259" key="3">
    <source>
        <dbReference type="SMART" id="SM00909"/>
    </source>
</evidence>
<dbReference type="Proteomes" id="UP001519273">
    <property type="component" value="Unassembled WGS sequence"/>
</dbReference>
<dbReference type="PROSITE" id="PS51257">
    <property type="entry name" value="PROKAR_LIPOPROTEIN"/>
    <property type="match status" value="1"/>
</dbReference>
<sequence length="352" mass="38574">MTKLMKVRNRIAGGLIIIPLLLSACSPGSQQSKQIDPPPPGVESQMMQEAGNGTDADISMDRVKRTTVYLRSDEGYLAPITLKLPLDEDNQIAKKALETLVIDGPYSKLLPEGFSGVFPKGTEVKGISTKKDDKLAIVEFNKAFTNYKKSDERKILEALTYTLTSYSDIEKVQIWVDGQKLNEMPVDGTPLTRPLTRAMGINLEVKQGVNFTQTSPVTVYFSAATSGGIQYYVPVTRLVQSGSDKVTAAIEELIHGPDDQYKLNQVMTSGTSLDFVKEENGTVTVALNDDMFDKGDKIPAEMLQSVVLTVTENSSSQKVQIEFNGQTNIVGTDDAKYSKPVSRPELINEIPL</sequence>
<evidence type="ECO:0000256" key="1">
    <source>
        <dbReference type="SAM" id="MobiDB-lite"/>
    </source>
</evidence>
<dbReference type="SMART" id="SM00909">
    <property type="entry name" value="Germane"/>
    <property type="match status" value="2"/>
</dbReference>
<evidence type="ECO:0000313" key="4">
    <source>
        <dbReference type="EMBL" id="MBP1938280.1"/>
    </source>
</evidence>